<evidence type="ECO:0000259" key="5">
    <source>
        <dbReference type="PROSITE" id="PS50931"/>
    </source>
</evidence>
<feature type="domain" description="HTH lysR-type" evidence="5">
    <location>
        <begin position="4"/>
        <end position="61"/>
    </location>
</feature>
<evidence type="ECO:0000256" key="4">
    <source>
        <dbReference type="ARBA" id="ARBA00023163"/>
    </source>
</evidence>
<dbReference type="GO" id="GO:0003700">
    <property type="term" value="F:DNA-binding transcription factor activity"/>
    <property type="evidence" value="ECO:0007669"/>
    <property type="project" value="InterPro"/>
</dbReference>
<dbReference type="AlphaFoldDB" id="A0A3G8JML7"/>
<dbReference type="InterPro" id="IPR000847">
    <property type="entry name" value="LysR_HTH_N"/>
</dbReference>
<evidence type="ECO:0000256" key="3">
    <source>
        <dbReference type="ARBA" id="ARBA00023125"/>
    </source>
</evidence>
<dbReference type="KEGG" id="gom:D7316_02834"/>
<dbReference type="Pfam" id="PF03466">
    <property type="entry name" value="LysR_substrate"/>
    <property type="match status" value="1"/>
</dbReference>
<dbReference type="PANTHER" id="PTHR30118:SF15">
    <property type="entry name" value="TRANSCRIPTIONAL REGULATORY PROTEIN"/>
    <property type="match status" value="1"/>
</dbReference>
<dbReference type="Gene3D" id="3.40.190.10">
    <property type="entry name" value="Periplasmic binding protein-like II"/>
    <property type="match status" value="2"/>
</dbReference>
<evidence type="ECO:0000313" key="7">
    <source>
        <dbReference type="Proteomes" id="UP000271469"/>
    </source>
</evidence>
<comment type="similarity">
    <text evidence="1">Belongs to the LysR transcriptional regulatory family.</text>
</comment>
<dbReference type="InterPro" id="IPR005119">
    <property type="entry name" value="LysR_subst-bd"/>
</dbReference>
<dbReference type="Proteomes" id="UP000271469">
    <property type="component" value="Chromosome"/>
</dbReference>
<reference evidence="6 7" key="1">
    <citation type="submission" date="2018-11" db="EMBL/GenBank/DDBJ databases">
        <title>Gordonia insulae sp. nov., isolated from an island soil.</title>
        <authorList>
            <person name="Kim Y.S."/>
            <person name="Kim S.B."/>
        </authorList>
    </citation>
    <scope>NUCLEOTIDE SEQUENCE [LARGE SCALE GENOMIC DNA]</scope>
    <source>
        <strain evidence="6 7">MMS17-SY073</strain>
    </source>
</reference>
<dbReference type="InterPro" id="IPR036388">
    <property type="entry name" value="WH-like_DNA-bd_sf"/>
</dbReference>
<dbReference type="EMBL" id="CP033972">
    <property type="protein sequence ID" value="AZG46233.1"/>
    <property type="molecule type" value="Genomic_DNA"/>
</dbReference>
<dbReference type="Pfam" id="PF00126">
    <property type="entry name" value="HTH_1"/>
    <property type="match status" value="1"/>
</dbReference>
<name>A0A3G8JML7_9ACTN</name>
<sequence length="372" mass="41088">MNEVDLNLLPHLQVLLELKNVSRAAERMHLSQSAMSNNLARLRRHFNDELLVRAGRRYELTTFAETLAPMVDDAVERAQGAMRLNARFDPADSDRTFVVAASDYATAVVMRPLRNLIAELGGHIAVDIMPSARVRPDLEAFNQIDVLIGPVGQNFGGVSRYLFRDEFVVVMDSANPLLQRSRITVDDLARAPHVVGEFGAGVQTPPMRFFAELGLTLRVAARVAGWQAPPMLVEGTDLVALVPRMMVRSIRQHLATTVVEFDSELEIPVVESMYWHPLQATDPANMWLRSMIQRVCRDVDRRMNCPFTTYGSPQSSDTAQIGARPTYRMAMGLTGAPTAPVTGSGAAVSRNSYRLSAAQVSASSSRFHISPM</sequence>
<keyword evidence="7" id="KW-1185">Reference proteome</keyword>
<accession>A0A3G8JML7</accession>
<proteinExistence type="inferred from homology"/>
<organism evidence="6 7">
    <name type="scientific">Gordonia insulae</name>
    <dbReference type="NCBI Taxonomy" id="2420509"/>
    <lineage>
        <taxon>Bacteria</taxon>
        <taxon>Bacillati</taxon>
        <taxon>Actinomycetota</taxon>
        <taxon>Actinomycetes</taxon>
        <taxon>Mycobacteriales</taxon>
        <taxon>Gordoniaceae</taxon>
        <taxon>Gordonia</taxon>
    </lineage>
</organism>
<keyword evidence="3" id="KW-0238">DNA-binding</keyword>
<dbReference type="InterPro" id="IPR036390">
    <property type="entry name" value="WH_DNA-bd_sf"/>
</dbReference>
<dbReference type="InterPro" id="IPR050389">
    <property type="entry name" value="LysR-type_TF"/>
</dbReference>
<dbReference type="Gene3D" id="1.10.10.10">
    <property type="entry name" value="Winged helix-like DNA-binding domain superfamily/Winged helix DNA-binding domain"/>
    <property type="match status" value="1"/>
</dbReference>
<keyword evidence="4" id="KW-0804">Transcription</keyword>
<keyword evidence="2" id="KW-0805">Transcription regulation</keyword>
<dbReference type="GO" id="GO:0003677">
    <property type="term" value="F:DNA binding"/>
    <property type="evidence" value="ECO:0007669"/>
    <property type="project" value="UniProtKB-KW"/>
</dbReference>
<evidence type="ECO:0000313" key="6">
    <source>
        <dbReference type="EMBL" id="AZG46233.1"/>
    </source>
</evidence>
<dbReference type="PANTHER" id="PTHR30118">
    <property type="entry name" value="HTH-TYPE TRANSCRIPTIONAL REGULATOR LEUO-RELATED"/>
    <property type="match status" value="1"/>
</dbReference>
<protein>
    <submittedName>
        <fullName evidence="6">Nodulation protein D 2</fullName>
    </submittedName>
</protein>
<dbReference type="PROSITE" id="PS50931">
    <property type="entry name" value="HTH_LYSR"/>
    <property type="match status" value="1"/>
</dbReference>
<dbReference type="CDD" id="cd08417">
    <property type="entry name" value="PBP2_Nitroaromatics_like"/>
    <property type="match status" value="1"/>
</dbReference>
<dbReference type="PRINTS" id="PR00039">
    <property type="entry name" value="HTHLYSR"/>
</dbReference>
<gene>
    <name evidence="6" type="primary">nodD2_1</name>
    <name evidence="6" type="ORF">D7316_02834</name>
</gene>
<dbReference type="InterPro" id="IPR037402">
    <property type="entry name" value="YidZ_PBP2"/>
</dbReference>
<evidence type="ECO:0000256" key="1">
    <source>
        <dbReference type="ARBA" id="ARBA00009437"/>
    </source>
</evidence>
<dbReference type="SUPFAM" id="SSF53850">
    <property type="entry name" value="Periplasmic binding protein-like II"/>
    <property type="match status" value="1"/>
</dbReference>
<dbReference type="SUPFAM" id="SSF46785">
    <property type="entry name" value="Winged helix' DNA-binding domain"/>
    <property type="match status" value="1"/>
</dbReference>
<evidence type="ECO:0000256" key="2">
    <source>
        <dbReference type="ARBA" id="ARBA00023015"/>
    </source>
</evidence>